<accession>A0AB33BJR6</accession>
<dbReference type="EMBL" id="CP020771">
    <property type="protein sequence ID" value="ARI80929.1"/>
    <property type="molecule type" value="Genomic_DNA"/>
</dbReference>
<dbReference type="Proteomes" id="UP000192439">
    <property type="component" value="Chromosome"/>
</dbReference>
<sequence>MIQKNKIALGVLGDRWYSPSWEIFDYFLLIAEFSTEE</sequence>
<protein>
    <submittedName>
        <fullName evidence="1">Uncharacterized protein</fullName>
    </submittedName>
</protein>
<organism evidence="1 2">
    <name type="scientific">Microcystis aeruginosa PCC 7806SL</name>
    <dbReference type="NCBI Taxonomy" id="1903187"/>
    <lineage>
        <taxon>Bacteria</taxon>
        <taxon>Bacillati</taxon>
        <taxon>Cyanobacteriota</taxon>
        <taxon>Cyanophyceae</taxon>
        <taxon>Oscillatoriophycideae</taxon>
        <taxon>Chroococcales</taxon>
        <taxon>Microcystaceae</taxon>
        <taxon>Microcystis</taxon>
    </lineage>
</organism>
<gene>
    <name evidence="1" type="ORF">BH695_1648</name>
</gene>
<name>A0AB33BJR6_MICA7</name>
<dbReference type="AlphaFoldDB" id="A0AB33BJR6"/>
<reference evidence="1 2" key="1">
    <citation type="journal article" date="2018" name="Harmful Algae">
        <title>The highly heterogeneous methylated genomes and diverse restriction-modification systems of bloom-forming Microcystis.</title>
        <authorList>
            <person name="Zhao L."/>
            <person name="Song Y."/>
            <person name="Li L."/>
            <person name="Gan N."/>
            <person name="Brand J.J."/>
            <person name="Song L."/>
        </authorList>
    </citation>
    <scope>NUCLEOTIDE SEQUENCE [LARGE SCALE GENOMIC DNA]</scope>
    <source>
        <strain evidence="1 2">PCC 7806SL</strain>
    </source>
</reference>
<evidence type="ECO:0000313" key="2">
    <source>
        <dbReference type="Proteomes" id="UP000192439"/>
    </source>
</evidence>
<proteinExistence type="predicted"/>
<evidence type="ECO:0000313" key="1">
    <source>
        <dbReference type="EMBL" id="ARI80929.1"/>
    </source>
</evidence>
<keyword evidence="2" id="KW-1185">Reference proteome</keyword>